<organism evidence="2 3">
    <name type="scientific">Tieghemiomyces parasiticus</name>
    <dbReference type="NCBI Taxonomy" id="78921"/>
    <lineage>
        <taxon>Eukaryota</taxon>
        <taxon>Fungi</taxon>
        <taxon>Fungi incertae sedis</taxon>
        <taxon>Zoopagomycota</taxon>
        <taxon>Kickxellomycotina</taxon>
        <taxon>Dimargaritomycetes</taxon>
        <taxon>Dimargaritales</taxon>
        <taxon>Dimargaritaceae</taxon>
        <taxon>Tieghemiomyces</taxon>
    </lineage>
</organism>
<dbReference type="Proteomes" id="UP001150569">
    <property type="component" value="Unassembled WGS sequence"/>
</dbReference>
<comment type="caution">
    <text evidence="2">The sequence shown here is derived from an EMBL/GenBank/DDBJ whole genome shotgun (WGS) entry which is preliminary data.</text>
</comment>
<keyword evidence="2" id="KW-0548">Nucleotidyltransferase</keyword>
<evidence type="ECO:0000313" key="3">
    <source>
        <dbReference type="Proteomes" id="UP001150569"/>
    </source>
</evidence>
<sequence>MSKPNLATLARLCYERAKVSGALMFTPTTLHINQAAGIDFEIRLVAALAQKPTKPMNREHGPRPPRVNPFLPYDPELYVTSHQDFHILLNKFCVAPRHLLIVTKGNVANAVRQAETLLLGVYHRLADNAKRVKILGRDVFVFTPRHQITKNRAGQSPSMNSAP</sequence>
<dbReference type="InterPro" id="IPR045759">
    <property type="entry name" value="Ap4A_phos1/2_N"/>
</dbReference>
<gene>
    <name evidence="2" type="primary">APA2_2</name>
    <name evidence="2" type="ORF">IWQ60_009074</name>
</gene>
<dbReference type="InterPro" id="IPR009163">
    <property type="entry name" value="Ap4A_phos1/2"/>
</dbReference>
<dbReference type="Gene3D" id="3.30.428.70">
    <property type="match status" value="1"/>
</dbReference>
<dbReference type="PANTHER" id="PTHR38420">
    <property type="entry name" value="AP-4-A PHOSPHORYLASE II"/>
    <property type="match status" value="1"/>
</dbReference>
<dbReference type="OrthoDB" id="10267950at2759"/>
<dbReference type="GO" id="GO:0003877">
    <property type="term" value="F:ATP:ADP adenylyltransferase activity"/>
    <property type="evidence" value="ECO:0007669"/>
    <property type="project" value="UniProtKB-EC"/>
</dbReference>
<dbReference type="EC" id="2.7.7.53" evidence="2"/>
<dbReference type="SUPFAM" id="SSF54197">
    <property type="entry name" value="HIT-like"/>
    <property type="match status" value="1"/>
</dbReference>
<keyword evidence="3" id="KW-1185">Reference proteome</keyword>
<protein>
    <submittedName>
        <fullName evidence="2">Bifunctional AP-4-A phosphorylase/ADP sulfurylase</fullName>
        <ecNumber evidence="2">2.7.7.53</ecNumber>
    </submittedName>
</protein>
<feature type="domain" description="Ap4A phosphorylase 1/2 N-terminal" evidence="1">
    <location>
        <begin position="12"/>
        <end position="105"/>
    </location>
</feature>
<dbReference type="InterPro" id="IPR036265">
    <property type="entry name" value="HIT-like_sf"/>
</dbReference>
<dbReference type="Pfam" id="PF19327">
    <property type="entry name" value="Ap4A_phos_N"/>
    <property type="match status" value="1"/>
</dbReference>
<proteinExistence type="predicted"/>
<dbReference type="PANTHER" id="PTHR38420:SF1">
    <property type="entry name" value="PUTATIVE (AFU_ORTHOLOGUE AFUA_5G14690)-RELATED"/>
    <property type="match status" value="1"/>
</dbReference>
<dbReference type="EMBL" id="JANBPT010000726">
    <property type="protein sequence ID" value="KAJ1913801.1"/>
    <property type="molecule type" value="Genomic_DNA"/>
</dbReference>
<name>A0A9W7ZQG3_9FUNG</name>
<evidence type="ECO:0000313" key="2">
    <source>
        <dbReference type="EMBL" id="KAJ1913801.1"/>
    </source>
</evidence>
<accession>A0A9W7ZQG3</accession>
<dbReference type="GO" id="GO:0009117">
    <property type="term" value="P:nucleotide metabolic process"/>
    <property type="evidence" value="ECO:0007669"/>
    <property type="project" value="InterPro"/>
</dbReference>
<dbReference type="AlphaFoldDB" id="A0A9W7ZQG3"/>
<evidence type="ECO:0000259" key="1">
    <source>
        <dbReference type="Pfam" id="PF19327"/>
    </source>
</evidence>
<keyword evidence="2" id="KW-0808">Transferase</keyword>
<reference evidence="2" key="1">
    <citation type="submission" date="2022-07" db="EMBL/GenBank/DDBJ databases">
        <title>Phylogenomic reconstructions and comparative analyses of Kickxellomycotina fungi.</title>
        <authorList>
            <person name="Reynolds N.K."/>
            <person name="Stajich J.E."/>
            <person name="Barry K."/>
            <person name="Grigoriev I.V."/>
            <person name="Crous P."/>
            <person name="Smith M.E."/>
        </authorList>
    </citation>
    <scope>NUCLEOTIDE SEQUENCE</scope>
    <source>
        <strain evidence="2">RSA 861</strain>
    </source>
</reference>
<dbReference type="GO" id="GO:0005524">
    <property type="term" value="F:ATP binding"/>
    <property type="evidence" value="ECO:0007669"/>
    <property type="project" value="InterPro"/>
</dbReference>
<dbReference type="InterPro" id="IPR043171">
    <property type="entry name" value="Ap4A_phos1/2-like"/>
</dbReference>